<dbReference type="HOGENOM" id="CLU_112992_0_0_1"/>
<gene>
    <name evidence="3" type="ORF">sr10318</name>
</gene>
<dbReference type="PANTHER" id="PTHR40845:SF1">
    <property type="match status" value="1"/>
</dbReference>
<accession>E6ZTU3</accession>
<evidence type="ECO:0000259" key="2">
    <source>
        <dbReference type="Pfam" id="PF25411"/>
    </source>
</evidence>
<dbReference type="PANTHER" id="PTHR40845">
    <property type="match status" value="1"/>
</dbReference>
<keyword evidence="4" id="KW-1185">Reference proteome</keyword>
<dbReference type="AlphaFoldDB" id="E6ZTU3"/>
<sequence>MHSFKTLTVLLVGLPFLMALCVDGKSKKSKGKAVRGTRSWSSSGGDFWFWTYTFNQLNWPDTPMSMEEFGRSSVEIMWTNKPDNMSAAICIQGSWFVKNYDLISATMRTSYFKKTWFGFTTCEVRNWDCLYIAGPDNQFYSEDDVKFDRMAVHLDEKKCSLDNSTMDVTCFA</sequence>
<dbReference type="Pfam" id="PF25411">
    <property type="entry name" value="DUF7888"/>
    <property type="match status" value="1"/>
</dbReference>
<feature type="signal peptide" evidence="1">
    <location>
        <begin position="1"/>
        <end position="19"/>
    </location>
</feature>
<proteinExistence type="predicted"/>
<reference evidence="3 4" key="1">
    <citation type="journal article" date="2010" name="Science">
        <title>Pathogenicity determinants in smut fungi revealed by genome comparison.</title>
        <authorList>
            <person name="Schirawski J."/>
            <person name="Mannhaupt G."/>
            <person name="Muench K."/>
            <person name="Brefort T."/>
            <person name="Schipper K."/>
            <person name="Doehlemann G."/>
            <person name="Di Stasio M."/>
            <person name="Roessel N."/>
            <person name="Mendoza-Mendoza A."/>
            <person name="Pester D."/>
            <person name="Mueller O."/>
            <person name="Winterberg B."/>
            <person name="Meyer E."/>
            <person name="Ghareeb H."/>
            <person name="Wollenberg T."/>
            <person name="Muensterkoetter M."/>
            <person name="Wong P."/>
            <person name="Walter M."/>
            <person name="Stukenbrock E."/>
            <person name="Gueldener U."/>
            <person name="Kahmann R."/>
        </authorList>
    </citation>
    <scope>NUCLEOTIDE SEQUENCE [LARGE SCALE GENOMIC DNA]</scope>
    <source>
        <strain evidence="4">SRZ2</strain>
    </source>
</reference>
<evidence type="ECO:0000256" key="1">
    <source>
        <dbReference type="SAM" id="SignalP"/>
    </source>
</evidence>
<name>E6ZTU3_SPORE</name>
<dbReference type="InterPro" id="IPR057210">
    <property type="entry name" value="DUF7888"/>
</dbReference>
<feature type="chain" id="PRO_5003214987" description="DUF7888 domain-containing protein" evidence="1">
    <location>
        <begin position="20"/>
        <end position="172"/>
    </location>
</feature>
<evidence type="ECO:0000313" key="4">
    <source>
        <dbReference type="Proteomes" id="UP000008867"/>
    </source>
</evidence>
<dbReference type="EMBL" id="FQ311441">
    <property type="protein sequence ID" value="CBQ70650.1"/>
    <property type="molecule type" value="Genomic_DNA"/>
</dbReference>
<feature type="domain" description="DUF7888" evidence="2">
    <location>
        <begin position="66"/>
        <end position="170"/>
    </location>
</feature>
<dbReference type="eggNOG" id="ENOG502R3SU">
    <property type="taxonomic scope" value="Eukaryota"/>
</dbReference>
<organism evidence="3 4">
    <name type="scientific">Sporisorium reilianum (strain SRZ2)</name>
    <name type="common">Maize head smut fungus</name>
    <dbReference type="NCBI Taxonomy" id="999809"/>
    <lineage>
        <taxon>Eukaryota</taxon>
        <taxon>Fungi</taxon>
        <taxon>Dikarya</taxon>
        <taxon>Basidiomycota</taxon>
        <taxon>Ustilaginomycotina</taxon>
        <taxon>Ustilaginomycetes</taxon>
        <taxon>Ustilaginales</taxon>
        <taxon>Ustilaginaceae</taxon>
        <taxon>Sporisorium</taxon>
    </lineage>
</organism>
<dbReference type="Proteomes" id="UP000008867">
    <property type="component" value="Chromosome 2"/>
</dbReference>
<dbReference type="OrthoDB" id="3478218at2759"/>
<dbReference type="VEuPathDB" id="FungiDB:sr10318"/>
<evidence type="ECO:0000313" key="3">
    <source>
        <dbReference type="EMBL" id="CBQ70650.1"/>
    </source>
</evidence>
<protein>
    <recommendedName>
        <fullName evidence="2">DUF7888 domain-containing protein</fullName>
    </recommendedName>
</protein>
<keyword evidence="1" id="KW-0732">Signal</keyword>